<evidence type="ECO:0000313" key="3">
    <source>
        <dbReference type="Proteomes" id="UP000027331"/>
    </source>
</evidence>
<dbReference type="SUPFAM" id="SSF51569">
    <property type="entry name" value="Aldolase"/>
    <property type="match status" value="1"/>
</dbReference>
<proteinExistence type="predicted"/>
<dbReference type="NCBIfam" id="TIGR02810">
    <property type="entry name" value="agaZ_gatZ"/>
    <property type="match status" value="1"/>
</dbReference>
<dbReference type="PANTHER" id="PTHR32502">
    <property type="entry name" value="N-ACETYLGALACTOSAMINE PERMEASE II COMPONENT-RELATED"/>
    <property type="match status" value="1"/>
</dbReference>
<accession>A0ABR4RTH0</accession>
<dbReference type="InterPro" id="IPR013785">
    <property type="entry name" value="Aldolase_TIM"/>
</dbReference>
<keyword evidence="3" id="KW-1185">Reference proteome</keyword>
<dbReference type="InterPro" id="IPR050303">
    <property type="entry name" value="GatZ_KbaZ_carbometab"/>
</dbReference>
<gene>
    <name evidence="2" type="ORF">DP83_14325</name>
</gene>
<name>A0ABR4RTH0_VIBMT</name>
<dbReference type="EMBL" id="JJMN01000074">
    <property type="protein sequence ID" value="KDO12962.1"/>
    <property type="molecule type" value="Genomic_DNA"/>
</dbReference>
<organism evidence="2 3">
    <name type="scientific">Vibrio metoecus</name>
    <dbReference type="NCBI Taxonomy" id="1481663"/>
    <lineage>
        <taxon>Bacteria</taxon>
        <taxon>Pseudomonadati</taxon>
        <taxon>Pseudomonadota</taxon>
        <taxon>Gammaproteobacteria</taxon>
        <taxon>Vibrionales</taxon>
        <taxon>Vibrionaceae</taxon>
        <taxon>Vibrio</taxon>
    </lineage>
</organism>
<dbReference type="Gene3D" id="3.20.20.70">
    <property type="entry name" value="Aldolase class I"/>
    <property type="match status" value="1"/>
</dbReference>
<dbReference type="Gene3D" id="1.10.400.20">
    <property type="entry name" value="putative tagatose 6-phosphate kinase domain like"/>
    <property type="match status" value="1"/>
</dbReference>
<dbReference type="InterPro" id="IPR012062">
    <property type="entry name" value="GatZ/KbaZ-like"/>
</dbReference>
<evidence type="ECO:0000256" key="1">
    <source>
        <dbReference type="ARBA" id="ARBA00005191"/>
    </source>
</evidence>
<sequence>MKTLLSLIQQHKQGQAKGIYSVCSAHPLVLEAAIKQAARDGQLVLIEATSNQVNQFGGYTGMTPQAFADYVFTLAARLDFPRERMILGGDHLGPNCWQHLPARQAMEYSAQLIHDYVSAGFSKIHLDCSMACEGDELPLSEAMMAERAAQLCMVAEQAWKSRGGEAPVYVIGTEVPTPGGALESLQDHELQVTQPEQALATLGAHHQAFSDLGLGYVWPRVIGLVVQPGVEFDHHQVHHYQSAQAHALSKMIESQPHLVFEAHSTDYQNPQAYHELIRDHFAILKVGPALTFAVREALFALDAARKKSGLDVHQASHLRDTIEQVMHEQPNYWRSHYQSKGHQQFLDCNYSLSDRIRYYWTHPEVQTAQQALFEHLIEKPLPTTLLSQYLPNQARAIAQQHIANHPAEIIVHKIMEVTQLYSEACYRNAAVCKETI</sequence>
<comment type="caution">
    <text evidence="2">The sequence shown here is derived from an EMBL/GenBank/DDBJ whole genome shotgun (WGS) entry which is preliminary data.</text>
</comment>
<dbReference type="PANTHER" id="PTHR32502:SF2">
    <property type="entry name" value="D-TAGATOSE-1,6-BISPHOSPHATE ALDOLASE SUBUNIT KBAZ"/>
    <property type="match status" value="1"/>
</dbReference>
<dbReference type="PIRSF" id="PIRSF009264">
    <property type="entry name" value="TagBP_ald_AgaZ"/>
    <property type="match status" value="1"/>
</dbReference>
<comment type="pathway">
    <text evidence="1">Carbohydrate metabolism; D-tagatose 6-phosphate degradation; D-glyceraldehyde 3-phosphate and glycerone phosphate from D-tagatose 6-phosphate: step 2/2.</text>
</comment>
<dbReference type="Proteomes" id="UP000027331">
    <property type="component" value="Unassembled WGS sequence"/>
</dbReference>
<reference evidence="2 3" key="1">
    <citation type="submission" date="2014-04" db="EMBL/GenBank/DDBJ databases">
        <title>Vibrio metecus sp. nov., a close relative of Vibrio cholerae isolated from coastal brackish ponds and clinical specimens.</title>
        <authorList>
            <person name="Kirchberger P.C."/>
            <person name="Turnsek M."/>
            <person name="Hunt D.E."/>
            <person name="Haley B.J."/>
            <person name="Colwell R."/>
            <person name="Polz M.F."/>
            <person name="Tarr C.L."/>
            <person name="Boucher Y."/>
        </authorList>
    </citation>
    <scope>NUCLEOTIDE SEQUENCE [LARGE SCALE GENOMIC DNA]</scope>
    <source>
        <strain evidence="3">PPCK-2014</strain>
    </source>
</reference>
<evidence type="ECO:0000313" key="2">
    <source>
        <dbReference type="EMBL" id="KDO12962.1"/>
    </source>
</evidence>
<protein>
    <submittedName>
        <fullName evidence="2">Tagatose-bisphosphate aldolase</fullName>
    </submittedName>
</protein>
<dbReference type="Pfam" id="PF08013">
    <property type="entry name" value="GatZ_KbaZ-like"/>
    <property type="match status" value="1"/>
</dbReference>